<sequence>MKNNKKWVQYIILILFVVIAGVTLFSGVLSTDEVPEVGNFAPDFSLKGLDGQVYQLSDFEGKPVVVNFWGSFCEPCVREMPAIEDIYNKYQSKDLIILGVNLDEPEVTVQSFVNQVGVTFPILLDKNIVSDQYDVRYYPTTYFIDANGIIMEKKIGEMSESYLIQTVNKLIAVKE</sequence>
<feature type="domain" description="Thioredoxin" evidence="7">
    <location>
        <begin position="35"/>
        <end position="172"/>
    </location>
</feature>
<protein>
    <submittedName>
        <fullName evidence="8">Redoxin domain-containing protein</fullName>
    </submittedName>
</protein>
<evidence type="ECO:0000256" key="5">
    <source>
        <dbReference type="ARBA" id="ARBA00023284"/>
    </source>
</evidence>
<dbReference type="RefSeq" id="WP_160647244.1">
    <property type="nucleotide sequence ID" value="NZ_SIJB01000032.1"/>
</dbReference>
<evidence type="ECO:0000256" key="4">
    <source>
        <dbReference type="ARBA" id="ARBA00023157"/>
    </source>
</evidence>
<dbReference type="InterPro" id="IPR017937">
    <property type="entry name" value="Thioredoxin_CS"/>
</dbReference>
<dbReference type="InterPro" id="IPR013766">
    <property type="entry name" value="Thioredoxin_domain"/>
</dbReference>
<gene>
    <name evidence="8" type="ORF">ERL59_15895</name>
</gene>
<dbReference type="EMBL" id="SIJB01000032">
    <property type="protein sequence ID" value="NBI30432.1"/>
    <property type="molecule type" value="Genomic_DNA"/>
</dbReference>
<dbReference type="InterPro" id="IPR036249">
    <property type="entry name" value="Thioredoxin-like_sf"/>
</dbReference>
<dbReference type="GO" id="GO:0030313">
    <property type="term" value="C:cell envelope"/>
    <property type="evidence" value="ECO:0007669"/>
    <property type="project" value="UniProtKB-SubCell"/>
</dbReference>
<name>A0A6N9Q6F7_9BACL</name>
<evidence type="ECO:0000313" key="8">
    <source>
        <dbReference type="EMBL" id="NBI30432.1"/>
    </source>
</evidence>
<dbReference type="GO" id="GO:0017004">
    <property type="term" value="P:cytochrome complex assembly"/>
    <property type="evidence" value="ECO:0007669"/>
    <property type="project" value="UniProtKB-KW"/>
</dbReference>
<dbReference type="GO" id="GO:0016209">
    <property type="term" value="F:antioxidant activity"/>
    <property type="evidence" value="ECO:0007669"/>
    <property type="project" value="InterPro"/>
</dbReference>
<dbReference type="Gene3D" id="3.40.30.10">
    <property type="entry name" value="Glutaredoxin"/>
    <property type="match status" value="1"/>
</dbReference>
<dbReference type="PROSITE" id="PS00194">
    <property type="entry name" value="THIOREDOXIN_1"/>
    <property type="match status" value="1"/>
</dbReference>
<evidence type="ECO:0000256" key="6">
    <source>
        <dbReference type="SAM" id="Phobius"/>
    </source>
</evidence>
<organism evidence="8 9">
    <name type="scientific">Chengkuizengella marina</name>
    <dbReference type="NCBI Taxonomy" id="2507566"/>
    <lineage>
        <taxon>Bacteria</taxon>
        <taxon>Bacillati</taxon>
        <taxon>Bacillota</taxon>
        <taxon>Bacilli</taxon>
        <taxon>Bacillales</taxon>
        <taxon>Paenibacillaceae</taxon>
        <taxon>Chengkuizengella</taxon>
    </lineage>
</organism>
<feature type="transmembrane region" description="Helical" evidence="6">
    <location>
        <begin position="7"/>
        <end position="29"/>
    </location>
</feature>
<accession>A0A6N9Q6F7</accession>
<dbReference type="Proteomes" id="UP000448943">
    <property type="component" value="Unassembled WGS sequence"/>
</dbReference>
<dbReference type="Pfam" id="PF00578">
    <property type="entry name" value="AhpC-TSA"/>
    <property type="match status" value="1"/>
</dbReference>
<evidence type="ECO:0000256" key="2">
    <source>
        <dbReference type="ARBA" id="ARBA00022748"/>
    </source>
</evidence>
<dbReference type="AlphaFoldDB" id="A0A6N9Q6F7"/>
<dbReference type="PROSITE" id="PS51352">
    <property type="entry name" value="THIOREDOXIN_2"/>
    <property type="match status" value="1"/>
</dbReference>
<dbReference type="OrthoDB" id="25753at2"/>
<keyword evidence="3" id="KW-0735">Signal-anchor</keyword>
<keyword evidence="9" id="KW-1185">Reference proteome</keyword>
<dbReference type="GO" id="GO:0016491">
    <property type="term" value="F:oxidoreductase activity"/>
    <property type="evidence" value="ECO:0007669"/>
    <property type="project" value="InterPro"/>
</dbReference>
<reference evidence="8 9" key="1">
    <citation type="submission" date="2019-01" db="EMBL/GenBank/DDBJ databases">
        <title>Chengkuizengella sp. nov., isolated from deep-sea sediment of East Pacific Ocean.</title>
        <authorList>
            <person name="Yang J."/>
            <person name="Lai Q."/>
            <person name="Shao Z."/>
        </authorList>
    </citation>
    <scope>NUCLEOTIDE SEQUENCE [LARGE SCALE GENOMIC DNA]</scope>
    <source>
        <strain evidence="8 9">YPA3-1-1</strain>
    </source>
</reference>
<proteinExistence type="predicted"/>
<dbReference type="InterPro" id="IPR050553">
    <property type="entry name" value="Thioredoxin_ResA/DsbE_sf"/>
</dbReference>
<evidence type="ECO:0000259" key="7">
    <source>
        <dbReference type="PROSITE" id="PS51352"/>
    </source>
</evidence>
<keyword evidence="6" id="KW-1133">Transmembrane helix</keyword>
<dbReference type="PANTHER" id="PTHR42852:SF6">
    <property type="entry name" value="THIOL:DISULFIDE INTERCHANGE PROTEIN DSBE"/>
    <property type="match status" value="1"/>
</dbReference>
<keyword evidence="6" id="KW-0472">Membrane</keyword>
<dbReference type="InterPro" id="IPR000866">
    <property type="entry name" value="AhpC/TSA"/>
</dbReference>
<evidence type="ECO:0000256" key="3">
    <source>
        <dbReference type="ARBA" id="ARBA00022968"/>
    </source>
</evidence>
<evidence type="ECO:0000313" key="9">
    <source>
        <dbReference type="Proteomes" id="UP000448943"/>
    </source>
</evidence>
<comment type="caution">
    <text evidence="8">The sequence shown here is derived from an EMBL/GenBank/DDBJ whole genome shotgun (WGS) entry which is preliminary data.</text>
</comment>
<keyword evidence="5" id="KW-0676">Redox-active center</keyword>
<keyword evidence="2" id="KW-0201">Cytochrome c-type biogenesis</keyword>
<keyword evidence="6" id="KW-0812">Transmembrane</keyword>
<dbReference type="PANTHER" id="PTHR42852">
    <property type="entry name" value="THIOL:DISULFIDE INTERCHANGE PROTEIN DSBE"/>
    <property type="match status" value="1"/>
</dbReference>
<dbReference type="CDD" id="cd02966">
    <property type="entry name" value="TlpA_like_family"/>
    <property type="match status" value="1"/>
</dbReference>
<comment type="subcellular location">
    <subcellularLocation>
        <location evidence="1">Cell envelope</location>
    </subcellularLocation>
</comment>
<evidence type="ECO:0000256" key="1">
    <source>
        <dbReference type="ARBA" id="ARBA00004196"/>
    </source>
</evidence>
<keyword evidence="4" id="KW-1015">Disulfide bond</keyword>
<dbReference type="SUPFAM" id="SSF52833">
    <property type="entry name" value="Thioredoxin-like"/>
    <property type="match status" value="1"/>
</dbReference>